<sequence>MRRFLLLEVKPLILATVIGVVAGVPVRAESGVPTNYLDYLFCLESFNEIRACYAADLSQQPGARVECAKEKGVSGKCLEFVSNDDPPEELTTPGGEKWADLDGQSGSKAAPVTMMRKKIDE</sequence>
<evidence type="ECO:0000313" key="3">
    <source>
        <dbReference type="Proteomes" id="UP000829194"/>
    </source>
</evidence>
<dbReference type="RefSeq" id="WP_148649081.1">
    <property type="nucleotide sequence ID" value="NZ_CP011131.1"/>
</dbReference>
<gene>
    <name evidence="2" type="ORF">MOV92_22420</name>
</gene>
<dbReference type="EMBL" id="CP093547">
    <property type="protein sequence ID" value="UNP29190.1"/>
    <property type="molecule type" value="Genomic_DNA"/>
</dbReference>
<protein>
    <submittedName>
        <fullName evidence="2">Uncharacterized protein</fullName>
    </submittedName>
</protein>
<accession>A0ABY3XC50</accession>
<organism evidence="2 3">
    <name type="scientific">Lysobacter gummosus</name>
    <dbReference type="NCBI Taxonomy" id="262324"/>
    <lineage>
        <taxon>Bacteria</taxon>
        <taxon>Pseudomonadati</taxon>
        <taxon>Pseudomonadota</taxon>
        <taxon>Gammaproteobacteria</taxon>
        <taxon>Lysobacterales</taxon>
        <taxon>Lysobacteraceae</taxon>
        <taxon>Lysobacter</taxon>
    </lineage>
</organism>
<name>A0ABY3XC50_9GAMM</name>
<keyword evidence="3" id="KW-1185">Reference proteome</keyword>
<proteinExistence type="predicted"/>
<evidence type="ECO:0000256" key="1">
    <source>
        <dbReference type="SAM" id="MobiDB-lite"/>
    </source>
</evidence>
<reference evidence="2 3" key="1">
    <citation type="submission" date="2022-03" db="EMBL/GenBank/DDBJ databases">
        <title>Complete genome sequence of Lysobacter capsici VKM B-2533 and Lysobacter gummosus 10.1.1, promising sources of lytic agents.</title>
        <authorList>
            <person name="Tarlachkov S.V."/>
            <person name="Kudryakova I.V."/>
            <person name="Afoshin A.S."/>
            <person name="Leontyevskaya E.A."/>
            <person name="Leontyevskaya N.V."/>
        </authorList>
    </citation>
    <scope>NUCLEOTIDE SEQUENCE [LARGE SCALE GENOMIC DNA]</scope>
    <source>
        <strain evidence="2 3">10.1.1</strain>
    </source>
</reference>
<dbReference type="Proteomes" id="UP000829194">
    <property type="component" value="Chromosome"/>
</dbReference>
<feature type="region of interest" description="Disordered" evidence="1">
    <location>
        <begin position="83"/>
        <end position="121"/>
    </location>
</feature>
<evidence type="ECO:0000313" key="2">
    <source>
        <dbReference type="EMBL" id="UNP29190.1"/>
    </source>
</evidence>